<dbReference type="EMBL" id="BDFE01000008">
    <property type="protein sequence ID" value="GAU07825.1"/>
    <property type="molecule type" value="Genomic_DNA"/>
</dbReference>
<dbReference type="PANTHER" id="PTHR35851:SF1">
    <property type="entry name" value="CELL DIVISION PROTEIN FTSQ"/>
    <property type="match status" value="1"/>
</dbReference>
<dbReference type="OrthoDB" id="5470105at2"/>
<dbReference type="PANTHER" id="PTHR35851">
    <property type="entry name" value="CELL DIVISION PROTEIN FTSQ"/>
    <property type="match status" value="1"/>
</dbReference>
<proteinExistence type="predicted"/>
<dbReference type="InterPro" id="IPR013685">
    <property type="entry name" value="POTRA_FtsQ_type"/>
</dbReference>
<dbReference type="GO" id="GO:0016020">
    <property type="term" value="C:membrane"/>
    <property type="evidence" value="ECO:0007669"/>
    <property type="project" value="UniProtKB-SubCell"/>
</dbReference>
<evidence type="ECO:0000256" key="1">
    <source>
        <dbReference type="ARBA" id="ARBA00004370"/>
    </source>
</evidence>
<dbReference type="GO" id="GO:0090529">
    <property type="term" value="P:cell septum assembly"/>
    <property type="evidence" value="ECO:0007669"/>
    <property type="project" value="InterPro"/>
</dbReference>
<feature type="transmembrane region" description="Helical" evidence="8">
    <location>
        <begin position="40"/>
        <end position="62"/>
    </location>
</feature>
<keyword evidence="3" id="KW-0132">Cell division</keyword>
<evidence type="ECO:0000256" key="4">
    <source>
        <dbReference type="ARBA" id="ARBA00022692"/>
    </source>
</evidence>
<organism evidence="10 11">
    <name type="scientific">Desulfoplanes formicivorans</name>
    <dbReference type="NCBI Taxonomy" id="1592317"/>
    <lineage>
        <taxon>Bacteria</taxon>
        <taxon>Pseudomonadati</taxon>
        <taxon>Thermodesulfobacteriota</taxon>
        <taxon>Desulfovibrionia</taxon>
        <taxon>Desulfovibrionales</taxon>
        <taxon>Desulfoplanaceae</taxon>
        <taxon>Desulfoplanes</taxon>
    </lineage>
</organism>
<dbReference type="Proteomes" id="UP000095200">
    <property type="component" value="Unassembled WGS sequence"/>
</dbReference>
<protein>
    <recommendedName>
        <fullName evidence="9">POTRA domain-containing protein</fullName>
    </recommendedName>
</protein>
<reference evidence="11" key="1">
    <citation type="submission" date="2016-06" db="EMBL/GenBank/DDBJ databases">
        <title>Draft genome sequence of Desulfoplanes formicivorans strain Pf12B.</title>
        <authorList>
            <person name="Watanabe M."/>
            <person name="Kojima H."/>
            <person name="Fukui M."/>
        </authorList>
    </citation>
    <scope>NUCLEOTIDE SEQUENCE [LARGE SCALE GENOMIC DNA]</scope>
    <source>
        <strain evidence="11">Pf12B</strain>
    </source>
</reference>
<evidence type="ECO:0000256" key="6">
    <source>
        <dbReference type="ARBA" id="ARBA00023136"/>
    </source>
</evidence>
<evidence type="ECO:0000259" key="9">
    <source>
        <dbReference type="PROSITE" id="PS51779"/>
    </source>
</evidence>
<comment type="caution">
    <text evidence="10">The sequence shown here is derived from an EMBL/GenBank/DDBJ whole genome shotgun (WGS) entry which is preliminary data.</text>
</comment>
<dbReference type="STRING" id="1592317.DPF_0524"/>
<dbReference type="Pfam" id="PF08478">
    <property type="entry name" value="POTRA_1"/>
    <property type="match status" value="1"/>
</dbReference>
<gene>
    <name evidence="10" type="ORF">DPF_0524</name>
</gene>
<keyword evidence="5 8" id="KW-1133">Transmembrane helix</keyword>
<evidence type="ECO:0000313" key="10">
    <source>
        <dbReference type="EMBL" id="GAU07825.1"/>
    </source>
</evidence>
<evidence type="ECO:0000256" key="7">
    <source>
        <dbReference type="ARBA" id="ARBA00023306"/>
    </source>
</evidence>
<evidence type="ECO:0000256" key="3">
    <source>
        <dbReference type="ARBA" id="ARBA00022618"/>
    </source>
</evidence>
<evidence type="ECO:0000313" key="11">
    <source>
        <dbReference type="Proteomes" id="UP000095200"/>
    </source>
</evidence>
<dbReference type="InterPro" id="IPR026579">
    <property type="entry name" value="FtsQ"/>
</dbReference>
<keyword evidence="4 8" id="KW-0812">Transmembrane</keyword>
<evidence type="ECO:0000256" key="2">
    <source>
        <dbReference type="ARBA" id="ARBA00022475"/>
    </source>
</evidence>
<feature type="domain" description="POTRA" evidence="9">
    <location>
        <begin position="71"/>
        <end position="139"/>
    </location>
</feature>
<accession>A0A194AF52</accession>
<dbReference type="InterPro" id="IPR034746">
    <property type="entry name" value="POTRA"/>
</dbReference>
<keyword evidence="11" id="KW-1185">Reference proteome</keyword>
<dbReference type="Gene3D" id="3.10.20.310">
    <property type="entry name" value="membrane protein fhac"/>
    <property type="match status" value="1"/>
</dbReference>
<keyword evidence="7" id="KW-0131">Cell cycle</keyword>
<sequence length="273" mass="31226">MPVSWSTTLRGRKKSSRRSNAYRVSQGEPLVRRVAGFLGFWFKTGLAFMFVGLVSVALVYAYRYVTVQPFFALNEVRVSGNSHQSDATLLARAGINLGQNIFEVNIGQIQERLQKDPWIDRVSIRRVLPDRLEIHVGERQACFWVIREHELFYADQRGRLIDKVEPAHFISLPILGPLEKNGMEDVLSRTVDLLNTNSLPFGFASIENLAVSPDGNLEIFLNRPDMLVTLGVRELETNCRRLTMVWNDLEKRREHQRVRSLQAFAGKVWADVS</sequence>
<evidence type="ECO:0000256" key="8">
    <source>
        <dbReference type="SAM" id="Phobius"/>
    </source>
</evidence>
<keyword evidence="6 8" id="KW-0472">Membrane</keyword>
<name>A0A194AF52_9BACT</name>
<evidence type="ECO:0000256" key="5">
    <source>
        <dbReference type="ARBA" id="ARBA00022989"/>
    </source>
</evidence>
<comment type="subcellular location">
    <subcellularLocation>
        <location evidence="1">Membrane</location>
    </subcellularLocation>
</comment>
<keyword evidence="2" id="KW-1003">Cell membrane</keyword>
<dbReference type="AlphaFoldDB" id="A0A194AF52"/>
<dbReference type="PROSITE" id="PS51779">
    <property type="entry name" value="POTRA"/>
    <property type="match status" value="1"/>
</dbReference>